<evidence type="ECO:0000313" key="3">
    <source>
        <dbReference type="Proteomes" id="UP001151760"/>
    </source>
</evidence>
<dbReference type="InterPro" id="IPR008906">
    <property type="entry name" value="HATC_C_dom"/>
</dbReference>
<protein>
    <submittedName>
        <fullName evidence="2">Zinc finger BED domain-containing protein RICESLEEPER 2</fullName>
    </submittedName>
</protein>
<proteinExistence type="predicted"/>
<reference evidence="2" key="1">
    <citation type="journal article" date="2022" name="Int. J. Mol. Sci.">
        <title>Draft Genome of Tanacetum Coccineum: Genomic Comparison of Closely Related Tanacetum-Family Plants.</title>
        <authorList>
            <person name="Yamashiro T."/>
            <person name="Shiraishi A."/>
            <person name="Nakayama K."/>
            <person name="Satake H."/>
        </authorList>
    </citation>
    <scope>NUCLEOTIDE SEQUENCE</scope>
</reference>
<evidence type="ECO:0000313" key="2">
    <source>
        <dbReference type="EMBL" id="GJT22345.1"/>
    </source>
</evidence>
<sequence length="276" mass="30734">MARDLLSVEASTVASESDFFISGHVILIRRTRLTSSSLEMCIHLKDHLDAQERVQHISSLKGDCLEVQEQLHDVEVEAGYTTSLSDEEIQLDETASSEARLKALKVLNMIELFGKLIRVNKEVDEKLIYDTFSAFGVIVTNPKRPKYVVKEKSVLVVLLAGGMGERMGVGPTGDPVLVALVTEELLILYESMQITDALIRVHKIFQGNNAFVGLVPHLVGKVGLVMTSRDPEDMSEAIVGYNLRPLLCSSMDIGMYYIWQFVVVDHLCLVREVKEA</sequence>
<reference evidence="2" key="2">
    <citation type="submission" date="2022-01" db="EMBL/GenBank/DDBJ databases">
        <authorList>
            <person name="Yamashiro T."/>
            <person name="Shiraishi A."/>
            <person name="Satake H."/>
            <person name="Nakayama K."/>
        </authorList>
    </citation>
    <scope>NUCLEOTIDE SEQUENCE</scope>
</reference>
<organism evidence="2 3">
    <name type="scientific">Tanacetum coccineum</name>
    <dbReference type="NCBI Taxonomy" id="301880"/>
    <lineage>
        <taxon>Eukaryota</taxon>
        <taxon>Viridiplantae</taxon>
        <taxon>Streptophyta</taxon>
        <taxon>Embryophyta</taxon>
        <taxon>Tracheophyta</taxon>
        <taxon>Spermatophyta</taxon>
        <taxon>Magnoliopsida</taxon>
        <taxon>eudicotyledons</taxon>
        <taxon>Gunneridae</taxon>
        <taxon>Pentapetalae</taxon>
        <taxon>asterids</taxon>
        <taxon>campanulids</taxon>
        <taxon>Asterales</taxon>
        <taxon>Asteraceae</taxon>
        <taxon>Asteroideae</taxon>
        <taxon>Anthemideae</taxon>
        <taxon>Anthemidinae</taxon>
        <taxon>Tanacetum</taxon>
    </lineage>
</organism>
<dbReference type="Pfam" id="PF05699">
    <property type="entry name" value="Dimer_Tnp_hAT"/>
    <property type="match status" value="1"/>
</dbReference>
<dbReference type="EMBL" id="BQNB010013961">
    <property type="protein sequence ID" value="GJT22345.1"/>
    <property type="molecule type" value="Genomic_DNA"/>
</dbReference>
<keyword evidence="3" id="KW-1185">Reference proteome</keyword>
<name>A0ABQ5C5G2_9ASTR</name>
<gene>
    <name evidence="2" type="ORF">Tco_0892282</name>
</gene>
<accession>A0ABQ5C5G2</accession>
<feature type="domain" description="HAT C-terminal dimerisation" evidence="1">
    <location>
        <begin position="1"/>
        <end position="47"/>
    </location>
</feature>
<dbReference type="Proteomes" id="UP001151760">
    <property type="component" value="Unassembled WGS sequence"/>
</dbReference>
<comment type="caution">
    <text evidence="2">The sequence shown here is derived from an EMBL/GenBank/DDBJ whole genome shotgun (WGS) entry which is preliminary data.</text>
</comment>
<evidence type="ECO:0000259" key="1">
    <source>
        <dbReference type="Pfam" id="PF05699"/>
    </source>
</evidence>